<gene>
    <name evidence="1" type="ORF">HAX54_048994</name>
</gene>
<dbReference type="EMBL" id="JACEIK010008206">
    <property type="protein sequence ID" value="MCE3051152.1"/>
    <property type="molecule type" value="Genomic_DNA"/>
</dbReference>
<comment type="caution">
    <text evidence="1">The sequence shown here is derived from an EMBL/GenBank/DDBJ whole genome shotgun (WGS) entry which is preliminary data.</text>
</comment>
<organism evidence="1 2">
    <name type="scientific">Datura stramonium</name>
    <name type="common">Jimsonweed</name>
    <name type="synonym">Common thornapple</name>
    <dbReference type="NCBI Taxonomy" id="4076"/>
    <lineage>
        <taxon>Eukaryota</taxon>
        <taxon>Viridiplantae</taxon>
        <taxon>Streptophyta</taxon>
        <taxon>Embryophyta</taxon>
        <taxon>Tracheophyta</taxon>
        <taxon>Spermatophyta</taxon>
        <taxon>Magnoliopsida</taxon>
        <taxon>eudicotyledons</taxon>
        <taxon>Gunneridae</taxon>
        <taxon>Pentapetalae</taxon>
        <taxon>asterids</taxon>
        <taxon>lamiids</taxon>
        <taxon>Solanales</taxon>
        <taxon>Solanaceae</taxon>
        <taxon>Solanoideae</taxon>
        <taxon>Datureae</taxon>
        <taxon>Datura</taxon>
    </lineage>
</organism>
<feature type="non-terminal residue" evidence="1">
    <location>
        <position position="1"/>
    </location>
</feature>
<feature type="non-terminal residue" evidence="1">
    <location>
        <position position="78"/>
    </location>
</feature>
<proteinExistence type="predicted"/>
<evidence type="ECO:0000313" key="1">
    <source>
        <dbReference type="EMBL" id="MCE3051152.1"/>
    </source>
</evidence>
<keyword evidence="2" id="KW-1185">Reference proteome</keyword>
<name>A0ABS8WNQ9_DATST</name>
<protein>
    <submittedName>
        <fullName evidence="1">Uncharacterized protein</fullName>
    </submittedName>
</protein>
<sequence>VSRRSLLQMVTKDLLNAMLYTLRRFGPQHENMEFVEPVDLQAESSSNEEDNTSGNRTVIATQIVLEPLSTTGRIQLEH</sequence>
<accession>A0ABS8WNQ9</accession>
<evidence type="ECO:0000313" key="2">
    <source>
        <dbReference type="Proteomes" id="UP000823775"/>
    </source>
</evidence>
<reference evidence="1 2" key="1">
    <citation type="journal article" date="2021" name="BMC Genomics">
        <title>Datura genome reveals duplications of psychoactive alkaloid biosynthetic genes and high mutation rate following tissue culture.</title>
        <authorList>
            <person name="Rajewski A."/>
            <person name="Carter-House D."/>
            <person name="Stajich J."/>
            <person name="Litt A."/>
        </authorList>
    </citation>
    <scope>NUCLEOTIDE SEQUENCE [LARGE SCALE GENOMIC DNA]</scope>
    <source>
        <strain evidence="1">AR-01</strain>
    </source>
</reference>
<dbReference type="Proteomes" id="UP000823775">
    <property type="component" value="Unassembled WGS sequence"/>
</dbReference>